<dbReference type="Proteomes" id="UP000555546">
    <property type="component" value="Unassembled WGS sequence"/>
</dbReference>
<protein>
    <submittedName>
        <fullName evidence="2">Uncharacterized protein</fullName>
    </submittedName>
</protein>
<comment type="caution">
    <text evidence="2">The sequence shown here is derived from an EMBL/GenBank/DDBJ whole genome shotgun (WGS) entry which is preliminary data.</text>
</comment>
<keyword evidence="1" id="KW-0812">Transmembrane</keyword>
<keyword evidence="3" id="KW-1185">Reference proteome</keyword>
<reference evidence="2 3" key="1">
    <citation type="submission" date="2020-08" db="EMBL/GenBank/DDBJ databases">
        <title>Genomic Encyclopedia of Type Strains, Phase IV (KMG-IV): sequencing the most valuable type-strain genomes for metagenomic binning, comparative biology and taxonomic classification.</title>
        <authorList>
            <person name="Goeker M."/>
        </authorList>
    </citation>
    <scope>NUCLEOTIDE SEQUENCE [LARGE SCALE GENOMIC DNA]</scope>
    <source>
        <strain evidence="2 3">DSM 26944</strain>
    </source>
</reference>
<accession>A0A7W9B0L8</accession>
<evidence type="ECO:0000256" key="1">
    <source>
        <dbReference type="SAM" id="Phobius"/>
    </source>
</evidence>
<evidence type="ECO:0000313" key="2">
    <source>
        <dbReference type="EMBL" id="MBB5704060.1"/>
    </source>
</evidence>
<evidence type="ECO:0000313" key="3">
    <source>
        <dbReference type="Proteomes" id="UP000555546"/>
    </source>
</evidence>
<sequence length="168" mass="18380">MRRAEAKFLILATIIVAALGYLTIMKWPSRKADEAPEMDFAQQQREIALFARCYGKGMIPAADAPNADADGCIVSRANMQTGVTGLGEVVFPKAYKAPPAIVLTLRTVPASTEERACLEQVYAHLQTTPRVSTTKLVLDISDMAVPLDEHCIDAVMNVQIGWLAYEKL</sequence>
<name>A0A7W9B0L8_9HYPH</name>
<keyword evidence="1" id="KW-0472">Membrane</keyword>
<keyword evidence="1" id="KW-1133">Transmembrane helix</keyword>
<gene>
    <name evidence="2" type="ORF">FHS76_003975</name>
</gene>
<proteinExistence type="predicted"/>
<dbReference type="EMBL" id="JACIJG010000023">
    <property type="protein sequence ID" value="MBB5704060.1"/>
    <property type="molecule type" value="Genomic_DNA"/>
</dbReference>
<feature type="transmembrane region" description="Helical" evidence="1">
    <location>
        <begin position="6"/>
        <end position="24"/>
    </location>
</feature>
<dbReference type="RefSeq" id="WP_183656935.1">
    <property type="nucleotide sequence ID" value="NZ_JACIJG010000023.1"/>
</dbReference>
<dbReference type="AlphaFoldDB" id="A0A7W9B0L8"/>
<organism evidence="2 3">
    <name type="scientific">Brucella daejeonensis</name>
    <dbReference type="NCBI Taxonomy" id="659015"/>
    <lineage>
        <taxon>Bacteria</taxon>
        <taxon>Pseudomonadati</taxon>
        <taxon>Pseudomonadota</taxon>
        <taxon>Alphaproteobacteria</taxon>
        <taxon>Hyphomicrobiales</taxon>
        <taxon>Brucellaceae</taxon>
        <taxon>Brucella/Ochrobactrum group</taxon>
        <taxon>Brucella</taxon>
    </lineage>
</organism>